<feature type="domain" description="Serine-threonine/tyrosine-protein kinase catalytic" evidence="6">
    <location>
        <begin position="4"/>
        <end position="49"/>
    </location>
</feature>
<dbReference type="EMBL" id="JACMSC010000016">
    <property type="protein sequence ID" value="KAG6482779.1"/>
    <property type="molecule type" value="Genomic_DNA"/>
</dbReference>
<keyword evidence="4" id="KW-0418">Kinase</keyword>
<evidence type="ECO:0000256" key="1">
    <source>
        <dbReference type="ARBA" id="ARBA00022527"/>
    </source>
</evidence>
<evidence type="ECO:0000256" key="5">
    <source>
        <dbReference type="ARBA" id="ARBA00022840"/>
    </source>
</evidence>
<accession>A0A8J5KK78</accession>
<keyword evidence="8" id="KW-1185">Reference proteome</keyword>
<keyword evidence="1" id="KW-0723">Serine/threonine-protein kinase</keyword>
<evidence type="ECO:0000313" key="8">
    <source>
        <dbReference type="Proteomes" id="UP000734854"/>
    </source>
</evidence>
<organism evidence="7 8">
    <name type="scientific">Zingiber officinale</name>
    <name type="common">Ginger</name>
    <name type="synonym">Amomum zingiber</name>
    <dbReference type="NCBI Taxonomy" id="94328"/>
    <lineage>
        <taxon>Eukaryota</taxon>
        <taxon>Viridiplantae</taxon>
        <taxon>Streptophyta</taxon>
        <taxon>Embryophyta</taxon>
        <taxon>Tracheophyta</taxon>
        <taxon>Spermatophyta</taxon>
        <taxon>Magnoliopsida</taxon>
        <taxon>Liliopsida</taxon>
        <taxon>Zingiberales</taxon>
        <taxon>Zingiberaceae</taxon>
        <taxon>Zingiber</taxon>
    </lineage>
</organism>
<dbReference type="Gene3D" id="3.30.200.20">
    <property type="entry name" value="Phosphorylase Kinase, domain 1"/>
    <property type="match status" value="1"/>
</dbReference>
<evidence type="ECO:0000256" key="4">
    <source>
        <dbReference type="ARBA" id="ARBA00022777"/>
    </source>
</evidence>
<proteinExistence type="predicted"/>
<dbReference type="AlphaFoldDB" id="A0A8J5KK78"/>
<dbReference type="Proteomes" id="UP000734854">
    <property type="component" value="Unassembled WGS sequence"/>
</dbReference>
<keyword evidence="3" id="KW-0547">Nucleotide-binding</keyword>
<sequence length="51" mass="5812">MEGKEIAIKWLSKTSTQGPDEFKNEVMVIAKLQHWNLICLLSCCVEGEKEC</sequence>
<dbReference type="PANTHER" id="PTHR27002">
    <property type="entry name" value="RECEPTOR-LIKE SERINE/THREONINE-PROTEIN KINASE SD1-8"/>
    <property type="match status" value="1"/>
</dbReference>
<keyword evidence="2" id="KW-0808">Transferase</keyword>
<protein>
    <recommendedName>
        <fullName evidence="6">Serine-threonine/tyrosine-protein kinase catalytic domain-containing protein</fullName>
    </recommendedName>
</protein>
<dbReference type="InterPro" id="IPR001245">
    <property type="entry name" value="Ser-Thr/Tyr_kinase_cat_dom"/>
</dbReference>
<dbReference type="InterPro" id="IPR011009">
    <property type="entry name" value="Kinase-like_dom_sf"/>
</dbReference>
<evidence type="ECO:0000313" key="7">
    <source>
        <dbReference type="EMBL" id="KAG6482779.1"/>
    </source>
</evidence>
<name>A0A8J5KK78_ZINOF</name>
<keyword evidence="5" id="KW-0067">ATP-binding</keyword>
<dbReference type="GO" id="GO:0004674">
    <property type="term" value="F:protein serine/threonine kinase activity"/>
    <property type="evidence" value="ECO:0007669"/>
    <property type="project" value="UniProtKB-KW"/>
</dbReference>
<dbReference type="Pfam" id="PF07714">
    <property type="entry name" value="PK_Tyr_Ser-Thr"/>
    <property type="match status" value="1"/>
</dbReference>
<evidence type="ECO:0000259" key="6">
    <source>
        <dbReference type="Pfam" id="PF07714"/>
    </source>
</evidence>
<evidence type="ECO:0000256" key="3">
    <source>
        <dbReference type="ARBA" id="ARBA00022741"/>
    </source>
</evidence>
<dbReference type="GO" id="GO:0005886">
    <property type="term" value="C:plasma membrane"/>
    <property type="evidence" value="ECO:0007669"/>
    <property type="project" value="TreeGrafter"/>
</dbReference>
<reference evidence="7 8" key="1">
    <citation type="submission" date="2020-08" db="EMBL/GenBank/DDBJ databases">
        <title>Plant Genome Project.</title>
        <authorList>
            <person name="Zhang R.-G."/>
        </authorList>
    </citation>
    <scope>NUCLEOTIDE SEQUENCE [LARGE SCALE GENOMIC DNA]</scope>
    <source>
        <tissue evidence="7">Rhizome</tissue>
    </source>
</reference>
<dbReference type="SUPFAM" id="SSF56112">
    <property type="entry name" value="Protein kinase-like (PK-like)"/>
    <property type="match status" value="1"/>
</dbReference>
<dbReference type="GO" id="GO:0005524">
    <property type="term" value="F:ATP binding"/>
    <property type="evidence" value="ECO:0007669"/>
    <property type="project" value="UniProtKB-KW"/>
</dbReference>
<comment type="caution">
    <text evidence="7">The sequence shown here is derived from an EMBL/GenBank/DDBJ whole genome shotgun (WGS) entry which is preliminary data.</text>
</comment>
<dbReference type="PANTHER" id="PTHR27002:SF181">
    <property type="entry name" value="RECEPTOR-LIKE SERINE_THREONINE-PROTEIN KINASE"/>
    <property type="match status" value="1"/>
</dbReference>
<evidence type="ECO:0000256" key="2">
    <source>
        <dbReference type="ARBA" id="ARBA00022679"/>
    </source>
</evidence>
<gene>
    <name evidence="7" type="ORF">ZIOFF_059418</name>
</gene>